<protein>
    <submittedName>
        <fullName evidence="2">Transcription factor 25</fullName>
    </submittedName>
</protein>
<reference evidence="2" key="1">
    <citation type="submission" date="2022-11" db="UniProtKB">
        <authorList>
            <consortium name="WormBaseParasite"/>
        </authorList>
    </citation>
    <scope>IDENTIFICATION</scope>
</reference>
<sequence length="640" mass="72888">MSKKQIKNLARDEDIQNEKDAEGSESEEEAQIAPSKRINKFALLEDEEEKKEDSDEKDQHHEAKTSQQPSSSKKTKKKNNKKKNKQQQKEGEEEDLKEFAKKLDSKISTVEKMAELLKISFTDLNADSELKKILGPGFRAPPTQKGKTGRKMAAFRIIPKKPEWPSAYDSGLSVVLDDGAPKIKGIKYYRFEHNNGYQEAQQMFWDIAQIPGAEFQAILESSRFHVDTLLILAEQVAQHDDARESRNLTEFAIYICESAFPNGFETLSAYTRLDYNWRENRAFFLLLFKHLKFLTKRRCFLIALNVAKLILLKDPSDPLGMHLLVDSLALKSGQYQFLLDYYEHFKLSHHIDSLPNMMYSIAFCHHFIALENDDPDFELIAQNLLFEAITSFPLILFDICEEMKIKPSPAVMKALQLDPMLVTIAPEGLRLLCKIYIYHNLEDIWKKEGFLNWIEGSIETIVTERPKEIANKISKLKEKYKKIYVGVPDAIARHGYLFDLYSCSTGIPAVDPFPPILGHHRSGYEKREQPTRQDMTEEGREGGGESDENAANRILNMIGQVIASLNPEYNNQNAAAANNDDVGGGGEAQAIPGLAAMMEQFGRIWPGERPNNPQVEAEGENENAEENQPQNRNDEEEPDE</sequence>
<dbReference type="Proteomes" id="UP000887580">
    <property type="component" value="Unplaced"/>
</dbReference>
<dbReference type="WBParaSite" id="PS1159_v2.g9841.t2">
    <property type="protein sequence ID" value="PS1159_v2.g9841.t2"/>
    <property type="gene ID" value="PS1159_v2.g9841"/>
</dbReference>
<evidence type="ECO:0000313" key="1">
    <source>
        <dbReference type="Proteomes" id="UP000887580"/>
    </source>
</evidence>
<organism evidence="1 2">
    <name type="scientific">Panagrolaimus sp. PS1159</name>
    <dbReference type="NCBI Taxonomy" id="55785"/>
    <lineage>
        <taxon>Eukaryota</taxon>
        <taxon>Metazoa</taxon>
        <taxon>Ecdysozoa</taxon>
        <taxon>Nematoda</taxon>
        <taxon>Chromadorea</taxon>
        <taxon>Rhabditida</taxon>
        <taxon>Tylenchina</taxon>
        <taxon>Panagrolaimomorpha</taxon>
        <taxon>Panagrolaimoidea</taxon>
        <taxon>Panagrolaimidae</taxon>
        <taxon>Panagrolaimus</taxon>
    </lineage>
</organism>
<proteinExistence type="predicted"/>
<evidence type="ECO:0000313" key="2">
    <source>
        <dbReference type="WBParaSite" id="PS1159_v2.g9841.t2"/>
    </source>
</evidence>
<name>A0AC35GXK2_9BILA</name>
<accession>A0AC35GXK2</accession>